<evidence type="ECO:0000313" key="2">
    <source>
        <dbReference type="Proteomes" id="UP001497444"/>
    </source>
</evidence>
<evidence type="ECO:0000313" key="1">
    <source>
        <dbReference type="EMBL" id="CAK9257615.1"/>
    </source>
</evidence>
<dbReference type="Gene3D" id="3.30.450.60">
    <property type="match status" value="1"/>
</dbReference>
<name>A0ABP0VT10_9BRYO</name>
<sequence>MAGAASALFLLDVKGRVLISRDYRGDVTAPQAERAFAKLMEGEVLQDLRGEKFDERTTQEKGTTLTMSRKESLPFSSGGNIETKRSSLILHTGLLNISGLLQFVAFRCEVKKHMASVLYARLDSGPSTLRTMNLRAVQNSYSLPWLPFKPSRLVDSWF</sequence>
<protein>
    <submittedName>
        <fullName evidence="1">Uncharacterized protein</fullName>
    </submittedName>
</protein>
<proteinExistence type="predicted"/>
<dbReference type="Proteomes" id="UP001497444">
    <property type="component" value="Chromosome 10"/>
</dbReference>
<gene>
    <name evidence="1" type="ORF">CSSPJE1EN1_LOCUS3093</name>
</gene>
<keyword evidence="2" id="KW-1185">Reference proteome</keyword>
<dbReference type="EMBL" id="OZ020105">
    <property type="protein sequence ID" value="CAK9257615.1"/>
    <property type="molecule type" value="Genomic_DNA"/>
</dbReference>
<organism evidence="1 2">
    <name type="scientific">Sphagnum jensenii</name>
    <dbReference type="NCBI Taxonomy" id="128206"/>
    <lineage>
        <taxon>Eukaryota</taxon>
        <taxon>Viridiplantae</taxon>
        <taxon>Streptophyta</taxon>
        <taxon>Embryophyta</taxon>
        <taxon>Bryophyta</taxon>
        <taxon>Sphagnophytina</taxon>
        <taxon>Sphagnopsida</taxon>
        <taxon>Sphagnales</taxon>
        <taxon>Sphagnaceae</taxon>
        <taxon>Sphagnum</taxon>
    </lineage>
</organism>
<reference evidence="1" key="1">
    <citation type="submission" date="2024-02" db="EMBL/GenBank/DDBJ databases">
        <authorList>
            <consortium name="ELIXIR-Norway"/>
            <consortium name="Elixir Norway"/>
        </authorList>
    </citation>
    <scope>NUCLEOTIDE SEQUENCE</scope>
</reference>
<accession>A0ABP0VT10</accession>